<evidence type="ECO:0000313" key="18">
    <source>
        <dbReference type="EMBL" id="KAK0580007.1"/>
    </source>
</evidence>
<reference evidence="18" key="1">
    <citation type="journal article" date="2022" name="Plant J.">
        <title>Strategies of tolerance reflected in two North American maple genomes.</title>
        <authorList>
            <person name="McEvoy S.L."/>
            <person name="Sezen U.U."/>
            <person name="Trouern-Trend A."/>
            <person name="McMahon S.M."/>
            <person name="Schaberg P.G."/>
            <person name="Yang J."/>
            <person name="Wegrzyn J.L."/>
            <person name="Swenson N.G."/>
        </authorList>
    </citation>
    <scope>NUCLEOTIDE SEQUENCE</scope>
    <source>
        <strain evidence="18">NS2018</strain>
    </source>
</reference>
<dbReference type="InterPro" id="IPR000719">
    <property type="entry name" value="Prot_kinase_dom"/>
</dbReference>
<dbReference type="Gene3D" id="3.80.10.10">
    <property type="entry name" value="Ribonuclease Inhibitor"/>
    <property type="match status" value="1"/>
</dbReference>
<comment type="caution">
    <text evidence="18">The sequence shown here is derived from an EMBL/GenBank/DDBJ whole genome shotgun (WGS) entry which is preliminary data.</text>
</comment>
<dbReference type="PROSITE" id="PS00107">
    <property type="entry name" value="PROTEIN_KINASE_ATP"/>
    <property type="match status" value="1"/>
</dbReference>
<evidence type="ECO:0000256" key="15">
    <source>
        <dbReference type="PROSITE-ProRule" id="PRU10141"/>
    </source>
</evidence>
<evidence type="ECO:0000256" key="9">
    <source>
        <dbReference type="ARBA" id="ARBA00022777"/>
    </source>
</evidence>
<keyword evidence="12 16" id="KW-0472">Membrane</keyword>
<evidence type="ECO:0000256" key="4">
    <source>
        <dbReference type="ARBA" id="ARBA00022679"/>
    </source>
</evidence>
<name>A0AA39RW69_ACESA</name>
<dbReference type="Pfam" id="PF07714">
    <property type="entry name" value="PK_Tyr_Ser-Thr"/>
    <property type="match status" value="1"/>
</dbReference>
<keyword evidence="7" id="KW-0677">Repeat</keyword>
<evidence type="ECO:0000256" key="3">
    <source>
        <dbReference type="ARBA" id="ARBA00022614"/>
    </source>
</evidence>
<keyword evidence="13" id="KW-0675">Receptor</keyword>
<dbReference type="SUPFAM" id="SSF56112">
    <property type="entry name" value="Protein kinase-like (PK-like)"/>
    <property type="match status" value="1"/>
</dbReference>
<dbReference type="GO" id="GO:0016020">
    <property type="term" value="C:membrane"/>
    <property type="evidence" value="ECO:0007669"/>
    <property type="project" value="UniProtKB-SubCell"/>
</dbReference>
<evidence type="ECO:0000256" key="2">
    <source>
        <dbReference type="ARBA" id="ARBA00022527"/>
    </source>
</evidence>
<dbReference type="InterPro" id="IPR001245">
    <property type="entry name" value="Ser-Thr/Tyr_kinase_cat_dom"/>
</dbReference>
<evidence type="ECO:0000256" key="7">
    <source>
        <dbReference type="ARBA" id="ARBA00022737"/>
    </source>
</evidence>
<dbReference type="SMART" id="SM00369">
    <property type="entry name" value="LRR_TYP"/>
    <property type="match status" value="4"/>
</dbReference>
<keyword evidence="4" id="KW-0808">Transferase</keyword>
<dbReference type="Pfam" id="PF00560">
    <property type="entry name" value="LRR_1"/>
    <property type="match status" value="4"/>
</dbReference>
<feature type="binding site" evidence="15">
    <location>
        <position position="319"/>
    </location>
    <ligand>
        <name>ATP</name>
        <dbReference type="ChEBI" id="CHEBI:30616"/>
    </ligand>
</feature>
<evidence type="ECO:0000256" key="8">
    <source>
        <dbReference type="ARBA" id="ARBA00022741"/>
    </source>
</evidence>
<dbReference type="Pfam" id="PF13516">
    <property type="entry name" value="LRR_6"/>
    <property type="match status" value="1"/>
</dbReference>
<dbReference type="Proteomes" id="UP001168877">
    <property type="component" value="Unassembled WGS sequence"/>
</dbReference>
<evidence type="ECO:0000256" key="12">
    <source>
        <dbReference type="ARBA" id="ARBA00023136"/>
    </source>
</evidence>
<evidence type="ECO:0000256" key="5">
    <source>
        <dbReference type="ARBA" id="ARBA00022692"/>
    </source>
</evidence>
<keyword evidence="19" id="KW-1185">Reference proteome</keyword>
<keyword evidence="2" id="KW-0723">Serine/threonine-protein kinase</keyword>
<dbReference type="InterPro" id="IPR051824">
    <property type="entry name" value="LRR_Rcpt-Like_S/T_Kinase"/>
</dbReference>
<keyword evidence="3" id="KW-0433">Leucine-rich repeat</keyword>
<evidence type="ECO:0000256" key="13">
    <source>
        <dbReference type="ARBA" id="ARBA00023170"/>
    </source>
</evidence>
<evidence type="ECO:0000256" key="16">
    <source>
        <dbReference type="SAM" id="Phobius"/>
    </source>
</evidence>
<dbReference type="InterPro" id="IPR001611">
    <property type="entry name" value="Leu-rich_rpt"/>
</dbReference>
<keyword evidence="5 16" id="KW-0812">Transmembrane</keyword>
<evidence type="ECO:0000313" key="19">
    <source>
        <dbReference type="Proteomes" id="UP001168877"/>
    </source>
</evidence>
<dbReference type="AlphaFoldDB" id="A0AA39RW69"/>
<dbReference type="PROSITE" id="PS50011">
    <property type="entry name" value="PROTEIN_KINASE_DOM"/>
    <property type="match status" value="1"/>
</dbReference>
<dbReference type="InterPro" id="IPR017441">
    <property type="entry name" value="Protein_kinase_ATP_BS"/>
</dbReference>
<evidence type="ECO:0000256" key="1">
    <source>
        <dbReference type="ARBA" id="ARBA00004479"/>
    </source>
</evidence>
<evidence type="ECO:0000256" key="10">
    <source>
        <dbReference type="ARBA" id="ARBA00022840"/>
    </source>
</evidence>
<evidence type="ECO:0000259" key="17">
    <source>
        <dbReference type="PROSITE" id="PS50011"/>
    </source>
</evidence>
<dbReference type="FunFam" id="3.30.200.20:FF:000142">
    <property type="entry name" value="Cysteine-rich receptor-like protein kinase 10"/>
    <property type="match status" value="1"/>
</dbReference>
<gene>
    <name evidence="18" type="ORF">LWI29_034954</name>
</gene>
<evidence type="ECO:0000256" key="14">
    <source>
        <dbReference type="ARBA" id="ARBA00023180"/>
    </source>
</evidence>
<dbReference type="EMBL" id="JAUESC010000385">
    <property type="protein sequence ID" value="KAK0580007.1"/>
    <property type="molecule type" value="Genomic_DNA"/>
</dbReference>
<keyword evidence="9" id="KW-0418">Kinase</keyword>
<feature type="transmembrane region" description="Helical" evidence="16">
    <location>
        <begin position="228"/>
        <end position="250"/>
    </location>
</feature>
<dbReference type="InterPro" id="IPR003591">
    <property type="entry name" value="Leu-rich_rpt_typical-subtyp"/>
</dbReference>
<dbReference type="PROSITE" id="PS51450">
    <property type="entry name" value="LRR"/>
    <property type="match status" value="1"/>
</dbReference>
<dbReference type="PANTHER" id="PTHR48006:SF66">
    <property type="entry name" value="PROTEIN KINASE DOMAIN-CONTAINING PROTEIN"/>
    <property type="match status" value="1"/>
</dbReference>
<proteinExistence type="predicted"/>
<keyword evidence="11 16" id="KW-1133">Transmembrane helix</keyword>
<dbReference type="InterPro" id="IPR032675">
    <property type="entry name" value="LRR_dom_sf"/>
</dbReference>
<sequence length="480" mass="53092">MSFKNSSKTLTHLHLFDNHLPKSSIYPWLSNFSTSLLDLDLSLNNLQGAIPDYVFSNMTSLLHLDLGYNQIVGPLKSFGNLCSLKTLSLNNNSLTGQLPQLFSYLSGCSKQTLETLLLKDNILSGSLPDFTLFTSLRELQIKGNKLNGSFPKSFGQLSHLTILDLDNNNLGGSIPDLSVFVSLKELHIHGNLFNGTFPKSIGKLSKLELLDVSSNFLEDSGGIAARTVVIIVVVSVIMFVVLVALAYFILRRQKQKQIRSNQERRYYADEIDAEEALQFDFSTIKVATNDFSINGKLGQGGFGAVYKGRLSNGQDIAVKRLSNNSGQGEAEFKNEVMLVARLQHRNLVKLLGFCFEGNEKLLVYEFVPNSSLDKFIFDEAEDLLTYAWKTWQAGTSLNLIDPTLSVGSSSDIVRCIHIGLLCVQENVASRPTVASVVIMLTSSSLSLPLPSKPAFYIHTSDLHFTPFSTNDFSITQLDPR</sequence>
<evidence type="ECO:0000256" key="6">
    <source>
        <dbReference type="ARBA" id="ARBA00022729"/>
    </source>
</evidence>
<organism evidence="18 19">
    <name type="scientific">Acer saccharum</name>
    <name type="common">Sugar maple</name>
    <dbReference type="NCBI Taxonomy" id="4024"/>
    <lineage>
        <taxon>Eukaryota</taxon>
        <taxon>Viridiplantae</taxon>
        <taxon>Streptophyta</taxon>
        <taxon>Embryophyta</taxon>
        <taxon>Tracheophyta</taxon>
        <taxon>Spermatophyta</taxon>
        <taxon>Magnoliopsida</taxon>
        <taxon>eudicotyledons</taxon>
        <taxon>Gunneridae</taxon>
        <taxon>Pentapetalae</taxon>
        <taxon>rosids</taxon>
        <taxon>malvids</taxon>
        <taxon>Sapindales</taxon>
        <taxon>Sapindaceae</taxon>
        <taxon>Hippocastanoideae</taxon>
        <taxon>Acereae</taxon>
        <taxon>Acer</taxon>
    </lineage>
</organism>
<accession>A0AA39RW69</accession>
<dbReference type="SUPFAM" id="SSF52058">
    <property type="entry name" value="L domain-like"/>
    <property type="match status" value="1"/>
</dbReference>
<evidence type="ECO:0000256" key="11">
    <source>
        <dbReference type="ARBA" id="ARBA00022989"/>
    </source>
</evidence>
<keyword evidence="6" id="KW-0732">Signal</keyword>
<dbReference type="PANTHER" id="PTHR48006">
    <property type="entry name" value="LEUCINE-RICH REPEAT-CONTAINING PROTEIN DDB_G0281931-RELATED"/>
    <property type="match status" value="1"/>
</dbReference>
<dbReference type="GO" id="GO:0004674">
    <property type="term" value="F:protein serine/threonine kinase activity"/>
    <property type="evidence" value="ECO:0007669"/>
    <property type="project" value="UniProtKB-KW"/>
</dbReference>
<keyword evidence="8 15" id="KW-0547">Nucleotide-binding</keyword>
<keyword evidence="10 15" id="KW-0067">ATP-binding</keyword>
<feature type="domain" description="Protein kinase" evidence="17">
    <location>
        <begin position="291"/>
        <end position="480"/>
    </location>
</feature>
<keyword evidence="14" id="KW-0325">Glycoprotein</keyword>
<dbReference type="GO" id="GO:0005524">
    <property type="term" value="F:ATP binding"/>
    <property type="evidence" value="ECO:0007669"/>
    <property type="project" value="UniProtKB-UniRule"/>
</dbReference>
<reference evidence="18" key="2">
    <citation type="submission" date="2023-06" db="EMBL/GenBank/DDBJ databases">
        <authorList>
            <person name="Swenson N.G."/>
            <person name="Wegrzyn J.L."/>
            <person name="Mcevoy S.L."/>
        </authorList>
    </citation>
    <scope>NUCLEOTIDE SEQUENCE</scope>
    <source>
        <strain evidence="18">NS2018</strain>
        <tissue evidence="18">Leaf</tissue>
    </source>
</reference>
<dbReference type="Gene3D" id="3.30.200.20">
    <property type="entry name" value="Phosphorylase Kinase, domain 1"/>
    <property type="match status" value="1"/>
</dbReference>
<dbReference type="InterPro" id="IPR011009">
    <property type="entry name" value="Kinase-like_dom_sf"/>
</dbReference>
<protein>
    <recommendedName>
        <fullName evidence="17">Protein kinase domain-containing protein</fullName>
    </recommendedName>
</protein>
<comment type="subcellular location">
    <subcellularLocation>
        <location evidence="1">Membrane</location>
        <topology evidence="1">Single-pass type I membrane protein</topology>
    </subcellularLocation>
</comment>